<keyword evidence="3" id="KW-1185">Reference proteome</keyword>
<dbReference type="Proteomes" id="UP000093000">
    <property type="component" value="Unassembled WGS sequence"/>
</dbReference>
<reference evidence="2 3" key="1">
    <citation type="submission" date="2016-03" db="EMBL/GenBank/DDBJ databases">
        <title>Choanephora cucurbitarum.</title>
        <authorList>
            <person name="Min B."/>
            <person name="Park H."/>
            <person name="Park J.-H."/>
            <person name="Shin H.-D."/>
            <person name="Choi I.-G."/>
        </authorList>
    </citation>
    <scope>NUCLEOTIDE SEQUENCE [LARGE SCALE GENOMIC DNA]</scope>
    <source>
        <strain evidence="2 3">KUS-F28377</strain>
    </source>
</reference>
<dbReference type="Gene3D" id="3.80.10.10">
    <property type="entry name" value="Ribonuclease Inhibitor"/>
    <property type="match status" value="2"/>
</dbReference>
<dbReference type="SMART" id="SM00256">
    <property type="entry name" value="FBOX"/>
    <property type="match status" value="1"/>
</dbReference>
<dbReference type="SUPFAM" id="SSF52047">
    <property type="entry name" value="RNI-like"/>
    <property type="match status" value="1"/>
</dbReference>
<gene>
    <name evidence="2" type="ORF">A0J61_04371</name>
</gene>
<evidence type="ECO:0000313" key="2">
    <source>
        <dbReference type="EMBL" id="OBZ87590.1"/>
    </source>
</evidence>
<name>A0A1C7NF44_9FUNG</name>
<dbReference type="PROSITE" id="PS50181">
    <property type="entry name" value="FBOX"/>
    <property type="match status" value="1"/>
</dbReference>
<proteinExistence type="predicted"/>
<accession>A0A1C7NF44</accession>
<dbReference type="AlphaFoldDB" id="A0A1C7NF44"/>
<evidence type="ECO:0000259" key="1">
    <source>
        <dbReference type="PROSITE" id="PS50181"/>
    </source>
</evidence>
<dbReference type="InterPro" id="IPR001810">
    <property type="entry name" value="F-box_dom"/>
</dbReference>
<sequence length="560" mass="64655">MIHLLPIEMADCISLYLSTRDIFQLSIVNHAFRTMFTASLYKTIKFCNLKDFENFLSIPSRPFQYVRQLDLWFNMNKENQLQNLSSLLPLLDSFALNISDSPKLFEQVYPSLQHLTTLHLEISYDYDEEVNHDDELIHFIICLLKTTPNLTVLSVFLSTQQLSVYLLDCINFECPLIEHLSVVADTVRTPDTMSMAVHHFPHLKSFELSALFSLPVHPGWLRYVGDRYPNIERLKLGANDVSIGSIFSPELYDRFFSSCPRLVYFDWHNILPDSFFLQRLSQSQRQAQYITLSRPDYIMDHLLGASSSRTAYFSNIMNLDIYLPEEMACDTFFSSLANACPQLQQIKVKSFCYYPVNQISIGTLLDSFPCVTLLQLEGIQLCHSNHNLPVSHPLRNLTLKHSGLSDKEINALVIRCPDLERMTLSEINHEEEGSLMVHLPYLTFTLLDLSRIFMRHDVIYAVNQLFYVEQQKASGWYRLSSKQITKVSKEQLISACRELDTDEKERLKTISPRIYALLDGSLCTLESNSHLVEAIKMGYIEIVCPFIRSIYIQDNKISNS</sequence>
<organism evidence="2 3">
    <name type="scientific">Choanephora cucurbitarum</name>
    <dbReference type="NCBI Taxonomy" id="101091"/>
    <lineage>
        <taxon>Eukaryota</taxon>
        <taxon>Fungi</taxon>
        <taxon>Fungi incertae sedis</taxon>
        <taxon>Mucoromycota</taxon>
        <taxon>Mucoromycotina</taxon>
        <taxon>Mucoromycetes</taxon>
        <taxon>Mucorales</taxon>
        <taxon>Mucorineae</taxon>
        <taxon>Choanephoraceae</taxon>
        <taxon>Choanephoroideae</taxon>
        <taxon>Choanephora</taxon>
    </lineage>
</organism>
<protein>
    <recommendedName>
        <fullName evidence="1">F-box domain-containing protein</fullName>
    </recommendedName>
</protein>
<comment type="caution">
    <text evidence="2">The sequence shown here is derived from an EMBL/GenBank/DDBJ whole genome shotgun (WGS) entry which is preliminary data.</text>
</comment>
<dbReference type="InterPro" id="IPR032675">
    <property type="entry name" value="LRR_dom_sf"/>
</dbReference>
<evidence type="ECO:0000313" key="3">
    <source>
        <dbReference type="Proteomes" id="UP000093000"/>
    </source>
</evidence>
<dbReference type="InParanoid" id="A0A1C7NF44"/>
<dbReference type="EMBL" id="LUGH01000212">
    <property type="protein sequence ID" value="OBZ87590.1"/>
    <property type="molecule type" value="Genomic_DNA"/>
</dbReference>
<feature type="domain" description="F-box" evidence="1">
    <location>
        <begin position="1"/>
        <end position="44"/>
    </location>
</feature>